<organism evidence="5 6">
    <name type="scientific">Ancylobacter novellus</name>
    <name type="common">Thiobacillus novellus</name>
    <dbReference type="NCBI Taxonomy" id="921"/>
    <lineage>
        <taxon>Bacteria</taxon>
        <taxon>Pseudomonadati</taxon>
        <taxon>Pseudomonadota</taxon>
        <taxon>Alphaproteobacteria</taxon>
        <taxon>Hyphomicrobiales</taxon>
        <taxon>Xanthobacteraceae</taxon>
        <taxon>Ancylobacter</taxon>
    </lineage>
</organism>
<dbReference type="SUPFAM" id="SSF56176">
    <property type="entry name" value="FAD-binding/transporter-associated domain-like"/>
    <property type="match status" value="1"/>
</dbReference>
<proteinExistence type="predicted"/>
<gene>
    <name evidence="5" type="ORF">DI549_09790</name>
</gene>
<evidence type="ECO:0000256" key="3">
    <source>
        <dbReference type="ARBA" id="ARBA00023002"/>
    </source>
</evidence>
<evidence type="ECO:0000256" key="1">
    <source>
        <dbReference type="ARBA" id="ARBA00022630"/>
    </source>
</evidence>
<dbReference type="Gene3D" id="3.30.43.10">
    <property type="entry name" value="Uridine Diphospho-n-acetylenolpyruvylglucosamine Reductase, domain 2"/>
    <property type="match status" value="1"/>
</dbReference>
<dbReference type="AlphaFoldDB" id="A0A2W5QW40"/>
<dbReference type="InterPro" id="IPR051312">
    <property type="entry name" value="Diverse_Substr_Oxidored"/>
</dbReference>
<reference evidence="5 6" key="1">
    <citation type="submission" date="2017-08" db="EMBL/GenBank/DDBJ databases">
        <title>Infants hospitalized years apart are colonized by the same room-sourced microbial strains.</title>
        <authorList>
            <person name="Brooks B."/>
            <person name="Olm M.R."/>
            <person name="Firek B.A."/>
            <person name="Baker R."/>
            <person name="Thomas B.C."/>
            <person name="Morowitz M.J."/>
            <person name="Banfield J.F."/>
        </authorList>
    </citation>
    <scope>NUCLEOTIDE SEQUENCE [LARGE SCALE GENOMIC DNA]</scope>
    <source>
        <strain evidence="5">S2_005_001_R2_27</strain>
    </source>
</reference>
<keyword evidence="1" id="KW-0285">Flavoprotein</keyword>
<evidence type="ECO:0000313" key="5">
    <source>
        <dbReference type="EMBL" id="PZQ82931.1"/>
    </source>
</evidence>
<keyword evidence="3" id="KW-0560">Oxidoreductase</keyword>
<dbReference type="InterPro" id="IPR016166">
    <property type="entry name" value="FAD-bd_PCMH"/>
</dbReference>
<sequence>MKPAPFDYLRPTDLAEASAALADGNAKPVSGGQSLGPMLNLRLARPSLLVDVAKLPEARRVEEQADGILYGAAITHAEFEDGAVPDPTPGFLARIAHGIAYRAVRNRGTIGGSLAHADPAADWPTTLAALGAVVHLAGPAGRRTLPVEDFILGAFETALAGGEIITGVFVPRASSSARFGYRKSCRKVGEFAEAMCAVLSDPARGVHRLVIGATEARQLVNQDASQLIQHPDIADEVLREAGLAGDPATFRLRRAVIRQAIAALETEGLPA</sequence>
<dbReference type="GO" id="GO:0071949">
    <property type="term" value="F:FAD binding"/>
    <property type="evidence" value="ECO:0007669"/>
    <property type="project" value="InterPro"/>
</dbReference>
<dbReference type="Gene3D" id="3.30.465.10">
    <property type="match status" value="1"/>
</dbReference>
<evidence type="ECO:0000313" key="6">
    <source>
        <dbReference type="Proteomes" id="UP000248887"/>
    </source>
</evidence>
<dbReference type="PANTHER" id="PTHR42659">
    <property type="entry name" value="XANTHINE DEHYDROGENASE SUBUNIT C-RELATED"/>
    <property type="match status" value="1"/>
</dbReference>
<dbReference type="InterPro" id="IPR016167">
    <property type="entry name" value="FAD-bd_PCMH_sub1"/>
</dbReference>
<dbReference type="InterPro" id="IPR016169">
    <property type="entry name" value="FAD-bd_PCMH_sub2"/>
</dbReference>
<evidence type="ECO:0000259" key="4">
    <source>
        <dbReference type="PROSITE" id="PS51387"/>
    </source>
</evidence>
<evidence type="ECO:0000256" key="2">
    <source>
        <dbReference type="ARBA" id="ARBA00022827"/>
    </source>
</evidence>
<dbReference type="PANTHER" id="PTHR42659:SF2">
    <property type="entry name" value="XANTHINE DEHYDROGENASE SUBUNIT C-RELATED"/>
    <property type="match status" value="1"/>
</dbReference>
<dbReference type="GO" id="GO:0016491">
    <property type="term" value="F:oxidoreductase activity"/>
    <property type="evidence" value="ECO:0007669"/>
    <property type="project" value="UniProtKB-KW"/>
</dbReference>
<dbReference type="PROSITE" id="PS51387">
    <property type="entry name" value="FAD_PCMH"/>
    <property type="match status" value="1"/>
</dbReference>
<name>A0A2W5QW40_ANCNO</name>
<accession>A0A2W5QW40</accession>
<dbReference type="Pfam" id="PF00941">
    <property type="entry name" value="FAD_binding_5"/>
    <property type="match status" value="1"/>
</dbReference>
<comment type="caution">
    <text evidence="5">The sequence shown here is derived from an EMBL/GenBank/DDBJ whole genome shotgun (WGS) entry which is preliminary data.</text>
</comment>
<dbReference type="InterPro" id="IPR002346">
    <property type="entry name" value="Mopterin_DH_FAD-bd"/>
</dbReference>
<protein>
    <submittedName>
        <fullName evidence="5">Carbon monoxide dehydrogenase</fullName>
    </submittedName>
</protein>
<dbReference type="InterPro" id="IPR036318">
    <property type="entry name" value="FAD-bd_PCMH-like_sf"/>
</dbReference>
<dbReference type="EMBL" id="QFQD01000026">
    <property type="protein sequence ID" value="PZQ82931.1"/>
    <property type="molecule type" value="Genomic_DNA"/>
</dbReference>
<feature type="domain" description="FAD-binding PCMH-type" evidence="4">
    <location>
        <begin position="1"/>
        <end position="175"/>
    </location>
</feature>
<dbReference type="Proteomes" id="UP000248887">
    <property type="component" value="Unassembled WGS sequence"/>
</dbReference>
<keyword evidence="2" id="KW-0274">FAD</keyword>